<comment type="caution">
    <text evidence="2">The sequence shown here is derived from an EMBL/GenBank/DDBJ whole genome shotgun (WGS) entry which is preliminary data.</text>
</comment>
<feature type="transmembrane region" description="Helical" evidence="1">
    <location>
        <begin position="144"/>
        <end position="161"/>
    </location>
</feature>
<dbReference type="AlphaFoldDB" id="A0A2M7G4N3"/>
<keyword evidence="1" id="KW-0472">Membrane</keyword>
<gene>
    <name evidence="2" type="ORF">COW36_12060</name>
</gene>
<accession>A0A2M7G4N3</accession>
<evidence type="ECO:0000313" key="2">
    <source>
        <dbReference type="EMBL" id="PIW16494.1"/>
    </source>
</evidence>
<name>A0A2M7G4N3_9BACT</name>
<sequence length="163" mass="17500">MVANNVDYNWNGRIDRRELDFEYGAKSRVDWDRNGTVTTEELAQSLMRGDIYITSDRKAYPAYYGNPYGNPGYVQPGYPRPGYGMPPHPRYPGGYAPYPQAPAYPYANNPYRNISRGENALITTVVGAGVGAGVGYAVSGPVGVAPGAAIGGVIGLIGSLFDN</sequence>
<protein>
    <recommendedName>
        <fullName evidence="4">EF-hand domain-containing protein</fullName>
    </recommendedName>
</protein>
<dbReference type="Proteomes" id="UP000231019">
    <property type="component" value="Unassembled WGS sequence"/>
</dbReference>
<evidence type="ECO:0000256" key="1">
    <source>
        <dbReference type="SAM" id="Phobius"/>
    </source>
</evidence>
<proteinExistence type="predicted"/>
<keyword evidence="1" id="KW-1133">Transmembrane helix</keyword>
<evidence type="ECO:0008006" key="4">
    <source>
        <dbReference type="Google" id="ProtNLM"/>
    </source>
</evidence>
<keyword evidence="1" id="KW-0812">Transmembrane</keyword>
<organism evidence="2 3">
    <name type="scientific">bacterium (Candidatus Blackallbacteria) CG17_big_fil_post_rev_8_21_14_2_50_48_46</name>
    <dbReference type="NCBI Taxonomy" id="2014261"/>
    <lineage>
        <taxon>Bacteria</taxon>
        <taxon>Candidatus Blackallbacteria</taxon>
    </lineage>
</organism>
<dbReference type="EMBL" id="PFFQ01000037">
    <property type="protein sequence ID" value="PIW16494.1"/>
    <property type="molecule type" value="Genomic_DNA"/>
</dbReference>
<evidence type="ECO:0000313" key="3">
    <source>
        <dbReference type="Proteomes" id="UP000231019"/>
    </source>
</evidence>
<feature type="transmembrane region" description="Helical" evidence="1">
    <location>
        <begin position="120"/>
        <end position="138"/>
    </location>
</feature>
<reference evidence="2 3" key="1">
    <citation type="submission" date="2017-09" db="EMBL/GenBank/DDBJ databases">
        <title>Depth-based differentiation of microbial function through sediment-hosted aquifers and enrichment of novel symbionts in the deep terrestrial subsurface.</title>
        <authorList>
            <person name="Probst A.J."/>
            <person name="Ladd B."/>
            <person name="Jarett J.K."/>
            <person name="Geller-Mcgrath D.E."/>
            <person name="Sieber C.M."/>
            <person name="Emerson J.B."/>
            <person name="Anantharaman K."/>
            <person name="Thomas B.C."/>
            <person name="Malmstrom R."/>
            <person name="Stieglmeier M."/>
            <person name="Klingl A."/>
            <person name="Woyke T."/>
            <person name="Ryan C.M."/>
            <person name="Banfield J.F."/>
        </authorList>
    </citation>
    <scope>NUCLEOTIDE SEQUENCE [LARGE SCALE GENOMIC DNA]</scope>
    <source>
        <strain evidence="2">CG17_big_fil_post_rev_8_21_14_2_50_48_46</strain>
    </source>
</reference>